<dbReference type="GO" id="GO:0016042">
    <property type="term" value="P:lipid catabolic process"/>
    <property type="evidence" value="ECO:0007669"/>
    <property type="project" value="UniProtKB-UniRule"/>
</dbReference>
<dbReference type="Pfam" id="PF01734">
    <property type="entry name" value="Patatin"/>
    <property type="match status" value="1"/>
</dbReference>
<dbReference type="AlphaFoldDB" id="A0A9D1EUC7"/>
<evidence type="ECO:0000256" key="4">
    <source>
        <dbReference type="PROSITE-ProRule" id="PRU01161"/>
    </source>
</evidence>
<dbReference type="PROSITE" id="PS51635">
    <property type="entry name" value="PNPLA"/>
    <property type="match status" value="1"/>
</dbReference>
<dbReference type="PANTHER" id="PTHR14226">
    <property type="entry name" value="NEUROPATHY TARGET ESTERASE/SWISS CHEESE D.MELANOGASTER"/>
    <property type="match status" value="1"/>
</dbReference>
<dbReference type="InterPro" id="IPR037483">
    <property type="entry name" value="YjjU-like"/>
</dbReference>
<feature type="short sequence motif" description="GXSXG" evidence="4">
    <location>
        <begin position="37"/>
        <end position="41"/>
    </location>
</feature>
<feature type="active site" description="Proton acceptor" evidence="4">
    <location>
        <position position="168"/>
    </location>
</feature>
<proteinExistence type="predicted"/>
<dbReference type="SUPFAM" id="SSF52151">
    <property type="entry name" value="FabD/lysophospholipase-like"/>
    <property type="match status" value="1"/>
</dbReference>
<keyword evidence="2 4" id="KW-0442">Lipid degradation</keyword>
<dbReference type="Gene3D" id="3.40.1090.10">
    <property type="entry name" value="Cytosolic phospholipase A2 catalytic domain"/>
    <property type="match status" value="2"/>
</dbReference>
<keyword evidence="1 4" id="KW-0378">Hydrolase</keyword>
<feature type="short sequence motif" description="DGA/G" evidence="4">
    <location>
        <begin position="168"/>
        <end position="170"/>
    </location>
</feature>
<feature type="active site" description="Nucleophile" evidence="4">
    <location>
        <position position="39"/>
    </location>
</feature>
<dbReference type="EMBL" id="DVIQ01000065">
    <property type="protein sequence ID" value="HIS32009.1"/>
    <property type="molecule type" value="Genomic_DNA"/>
</dbReference>
<dbReference type="InterPro" id="IPR050301">
    <property type="entry name" value="NTE"/>
</dbReference>
<gene>
    <name evidence="6" type="ORF">IAB44_10745</name>
</gene>
<reference evidence="6" key="1">
    <citation type="submission" date="2020-10" db="EMBL/GenBank/DDBJ databases">
        <authorList>
            <person name="Gilroy R."/>
        </authorList>
    </citation>
    <scope>NUCLEOTIDE SEQUENCE</scope>
    <source>
        <strain evidence="6">CHK190-19873</strain>
    </source>
</reference>
<dbReference type="Proteomes" id="UP000823935">
    <property type="component" value="Unassembled WGS sequence"/>
</dbReference>
<evidence type="ECO:0000313" key="7">
    <source>
        <dbReference type="Proteomes" id="UP000823935"/>
    </source>
</evidence>
<dbReference type="Pfam" id="PF19890">
    <property type="entry name" value="DUF6363"/>
    <property type="match status" value="1"/>
</dbReference>
<organism evidence="6 7">
    <name type="scientific">Candidatus Limivivens intestinipullorum</name>
    <dbReference type="NCBI Taxonomy" id="2840858"/>
    <lineage>
        <taxon>Bacteria</taxon>
        <taxon>Bacillati</taxon>
        <taxon>Bacillota</taxon>
        <taxon>Clostridia</taxon>
        <taxon>Lachnospirales</taxon>
        <taxon>Lachnospiraceae</taxon>
        <taxon>Lachnospiraceae incertae sedis</taxon>
        <taxon>Candidatus Limivivens</taxon>
    </lineage>
</organism>
<reference evidence="6" key="2">
    <citation type="journal article" date="2021" name="PeerJ">
        <title>Extensive microbial diversity within the chicken gut microbiome revealed by metagenomics and culture.</title>
        <authorList>
            <person name="Gilroy R."/>
            <person name="Ravi A."/>
            <person name="Getino M."/>
            <person name="Pursley I."/>
            <person name="Horton D.L."/>
            <person name="Alikhan N.F."/>
            <person name="Baker D."/>
            <person name="Gharbi K."/>
            <person name="Hall N."/>
            <person name="Watson M."/>
            <person name="Adriaenssens E.M."/>
            <person name="Foster-Nyarko E."/>
            <person name="Jarju S."/>
            <person name="Secka A."/>
            <person name="Antonio M."/>
            <person name="Oren A."/>
            <person name="Chaudhuri R.R."/>
            <person name="La Ragione R."/>
            <person name="Hildebrand F."/>
            <person name="Pallen M.J."/>
        </authorList>
    </citation>
    <scope>NUCLEOTIDE SEQUENCE</scope>
    <source>
        <strain evidence="6">CHK190-19873</strain>
    </source>
</reference>
<dbReference type="InterPro" id="IPR016035">
    <property type="entry name" value="Acyl_Trfase/lysoPLipase"/>
</dbReference>
<dbReference type="GO" id="GO:0016787">
    <property type="term" value="F:hydrolase activity"/>
    <property type="evidence" value="ECO:0007669"/>
    <property type="project" value="UniProtKB-UniRule"/>
</dbReference>
<dbReference type="InterPro" id="IPR002641">
    <property type="entry name" value="PNPLA_dom"/>
</dbReference>
<accession>A0A9D1EUC7</accession>
<dbReference type="InterPro" id="IPR045943">
    <property type="entry name" value="DUF6363"/>
</dbReference>
<protein>
    <submittedName>
        <fullName evidence="6">Patatin family protein</fullName>
    </submittedName>
</protein>
<comment type="caution">
    <text evidence="6">The sequence shown here is derived from an EMBL/GenBank/DDBJ whole genome shotgun (WGS) entry which is preliminary data.</text>
</comment>
<dbReference type="CDD" id="cd07208">
    <property type="entry name" value="Pat_hypo_Ecoli_yjju_like"/>
    <property type="match status" value="1"/>
</dbReference>
<evidence type="ECO:0000259" key="5">
    <source>
        <dbReference type="PROSITE" id="PS51635"/>
    </source>
</evidence>
<evidence type="ECO:0000256" key="1">
    <source>
        <dbReference type="ARBA" id="ARBA00022801"/>
    </source>
</evidence>
<sequence length="291" mass="33057">MQKGTMILEGGAVRGVFTAGVLDVLMEKDYYLDHVIGVSAGSCNAVDYISKQPGRTRDCIIRVGKDDGSLISFRSLIRNRSLFDMDLLFEEDPHYRHPFDFDTFFRSPITCEIVATNCLTGKAKYFSVKASDDGGDAKRARLMRICRASCSLPLMSPMVEIDGVPYLDGGLTDSVPIVHALKSGSRKNVIVLTRNRGYRKAISRKTAAFYQTTLRGYPELAKAICLRPVRYNRVVSAIEKWEDEGKVFVIRPLEKTVSRTERDPERLMEFYRHGRERMEAQFDDLKAWMED</sequence>
<feature type="domain" description="PNPLA" evidence="5">
    <location>
        <begin position="6"/>
        <end position="181"/>
    </location>
</feature>
<name>A0A9D1EUC7_9FIRM</name>
<dbReference type="PANTHER" id="PTHR14226:SF25">
    <property type="entry name" value="PHOSPHOESTERASE"/>
    <property type="match status" value="1"/>
</dbReference>
<evidence type="ECO:0000313" key="6">
    <source>
        <dbReference type="EMBL" id="HIS32009.1"/>
    </source>
</evidence>
<comment type="caution">
    <text evidence="4">Lacks conserved residue(s) required for the propagation of feature annotation.</text>
</comment>
<evidence type="ECO:0000256" key="3">
    <source>
        <dbReference type="ARBA" id="ARBA00023098"/>
    </source>
</evidence>
<evidence type="ECO:0000256" key="2">
    <source>
        <dbReference type="ARBA" id="ARBA00022963"/>
    </source>
</evidence>
<keyword evidence="3 4" id="KW-0443">Lipid metabolism</keyword>